<dbReference type="EMBL" id="CP158299">
    <property type="protein sequence ID" value="XBV84349.1"/>
    <property type="molecule type" value="Genomic_DNA"/>
</dbReference>
<organism evidence="2">
    <name type="scientific">Deinococcus sonorensis KR-87</name>
    <dbReference type="NCBI Taxonomy" id="694439"/>
    <lineage>
        <taxon>Bacteria</taxon>
        <taxon>Thermotogati</taxon>
        <taxon>Deinococcota</taxon>
        <taxon>Deinococci</taxon>
        <taxon>Deinococcales</taxon>
        <taxon>Deinococcaceae</taxon>
        <taxon>Deinococcus</taxon>
    </lineage>
</organism>
<dbReference type="AlphaFoldDB" id="A0AAU7U7A5"/>
<dbReference type="InterPro" id="IPR002575">
    <property type="entry name" value="Aminoglycoside_PTrfase"/>
</dbReference>
<evidence type="ECO:0000313" key="2">
    <source>
        <dbReference type="EMBL" id="XBV84349.1"/>
    </source>
</evidence>
<gene>
    <name evidence="2" type="ORF">ABOD76_12950</name>
</gene>
<dbReference type="SUPFAM" id="SSF56112">
    <property type="entry name" value="Protein kinase-like (PK-like)"/>
    <property type="match status" value="1"/>
</dbReference>
<proteinExistence type="predicted"/>
<dbReference type="InterPro" id="IPR011009">
    <property type="entry name" value="Kinase-like_dom_sf"/>
</dbReference>
<dbReference type="KEGG" id="dsc:ABOD76_12950"/>
<dbReference type="PANTHER" id="PTHR21310:SF40">
    <property type="entry name" value="AMINOGLYCOSIDE PHOSPHOTRANSFERASE DOMAIN-CONTAINING PROTEIN-RELATED"/>
    <property type="match status" value="1"/>
</dbReference>
<evidence type="ECO:0000259" key="1">
    <source>
        <dbReference type="Pfam" id="PF01636"/>
    </source>
</evidence>
<name>A0AAU7U7A5_9DEIO</name>
<dbReference type="InterPro" id="IPR051678">
    <property type="entry name" value="AGP_Transferase"/>
</dbReference>
<feature type="domain" description="Aminoglycoside phosphotransferase" evidence="1">
    <location>
        <begin position="17"/>
        <end position="262"/>
    </location>
</feature>
<dbReference type="RefSeq" id="WP_350242387.1">
    <property type="nucleotide sequence ID" value="NZ_CP158299.1"/>
</dbReference>
<sequence length="304" mass="33081">MERLLKEARLGPLRGWSTLSGGHANDLYRLQLDGPLPSVVLRSWRRAPDRAATELAVMRRASAVVPVPDVLAQDLDPGAPLALLEDVAGVTAEEALAQDPQAAQFIGERLGDAFARLSQIQFAAAGLIPDARLEPDPWPPASAAEQLLGFAHPRVWSEAVRASLGPALQRRWWTLIEQHAPLLSAVDDERSLVHADANPKNVMVRRDRSGWSVAAVLDWEFALSGPSLMDLGNLLRYEPRTGSAFASGVQRGWQDAGGPTPPDWLRVARTLDVYSLLDFVTRPGHPLHGPVVQLIRSAADQNTL</sequence>
<reference evidence="2" key="1">
    <citation type="submission" date="2024-06" db="EMBL/GenBank/DDBJ databases">
        <title>Draft Genome Sequence of Deinococcus sonorensis Type Strain KR-87, a Biofilm Producing Representative of the Genus Deinococcus.</title>
        <authorList>
            <person name="Boren L.S."/>
            <person name="Grosso R.A."/>
            <person name="Hugenberg-Cox A.N."/>
            <person name="Hill J.T.E."/>
            <person name="Albert C.M."/>
            <person name="Tuohy J.M."/>
        </authorList>
    </citation>
    <scope>NUCLEOTIDE SEQUENCE</scope>
    <source>
        <strain evidence="2">KR-87</strain>
    </source>
</reference>
<dbReference type="PANTHER" id="PTHR21310">
    <property type="entry name" value="AMINOGLYCOSIDE PHOSPHOTRANSFERASE-RELATED-RELATED"/>
    <property type="match status" value="1"/>
</dbReference>
<protein>
    <submittedName>
        <fullName evidence="2">Phosphotransferase</fullName>
    </submittedName>
</protein>
<dbReference type="Pfam" id="PF01636">
    <property type="entry name" value="APH"/>
    <property type="match status" value="1"/>
</dbReference>
<accession>A0AAU7U7A5</accession>
<dbReference type="Gene3D" id="3.90.1200.10">
    <property type="match status" value="1"/>
</dbReference>